<sequence>MQEGLFEAIKGRYSVRAFLDRKVPEELIEQILETALKSPSWGNNQPWEIAVASGPVLEKIKMEYLKAMDEGKPHAPDIPFPDSWPEENKKRYFENGVRMYETMGIARDDQNARNEFARKGFGLFGAPHAVYLFLDNGLSPWALFDLGLFTQTLMLTAYGLGLGTCTMAMAAVYPDIIREALGAGQNKKLALGIAIGYPDTKARINQHRSTRIPFAEAVRFLR</sequence>
<keyword evidence="2" id="KW-0288">FMN</keyword>
<dbReference type="RefSeq" id="WP_165791970.1">
    <property type="nucleotide sequence ID" value="NZ_BFAV01000016.1"/>
</dbReference>
<evidence type="ECO:0000313" key="6">
    <source>
        <dbReference type="Proteomes" id="UP000239549"/>
    </source>
</evidence>
<feature type="domain" description="Nitroreductase" evidence="4">
    <location>
        <begin position="9"/>
        <end position="197"/>
    </location>
</feature>
<evidence type="ECO:0000313" key="5">
    <source>
        <dbReference type="EMBL" id="GBF32006.1"/>
    </source>
</evidence>
<dbReference type="EMBL" id="BFAV01000016">
    <property type="protein sequence ID" value="GBF32006.1"/>
    <property type="molecule type" value="Genomic_DNA"/>
</dbReference>
<reference evidence="6" key="1">
    <citation type="submission" date="2018-02" db="EMBL/GenBank/DDBJ databases">
        <title>Genome sequence of Desulfocucumis palustris strain NAW-5.</title>
        <authorList>
            <person name="Watanabe M."/>
            <person name="Kojima H."/>
            <person name="Fukui M."/>
        </authorList>
    </citation>
    <scope>NUCLEOTIDE SEQUENCE [LARGE SCALE GENOMIC DNA]</scope>
    <source>
        <strain evidence="6">NAW-5</strain>
    </source>
</reference>
<keyword evidence="6" id="KW-1185">Reference proteome</keyword>
<dbReference type="Pfam" id="PF00881">
    <property type="entry name" value="Nitroreductase"/>
    <property type="match status" value="1"/>
</dbReference>
<evidence type="ECO:0000256" key="3">
    <source>
        <dbReference type="ARBA" id="ARBA00023002"/>
    </source>
</evidence>
<evidence type="ECO:0000256" key="2">
    <source>
        <dbReference type="ARBA" id="ARBA00022643"/>
    </source>
</evidence>
<dbReference type="InterPro" id="IPR050627">
    <property type="entry name" value="Nitroreductase/BluB"/>
</dbReference>
<protein>
    <submittedName>
        <fullName evidence="5">Nitroreductase</fullName>
    </submittedName>
</protein>
<name>A0A2L2XCR1_9FIRM</name>
<dbReference type="AlphaFoldDB" id="A0A2L2XCR1"/>
<dbReference type="InterPro" id="IPR000415">
    <property type="entry name" value="Nitroreductase-like"/>
</dbReference>
<accession>A0A2L2XCR1</accession>
<dbReference type="Proteomes" id="UP000239549">
    <property type="component" value="Unassembled WGS sequence"/>
</dbReference>
<dbReference type="CDD" id="cd02136">
    <property type="entry name" value="PnbA_NfnB-like"/>
    <property type="match status" value="1"/>
</dbReference>
<dbReference type="PANTHER" id="PTHR23026">
    <property type="entry name" value="NADPH NITROREDUCTASE"/>
    <property type="match status" value="1"/>
</dbReference>
<dbReference type="Gene3D" id="3.40.109.10">
    <property type="entry name" value="NADH Oxidase"/>
    <property type="match status" value="1"/>
</dbReference>
<keyword evidence="1" id="KW-0285">Flavoprotein</keyword>
<comment type="caution">
    <text evidence="5">The sequence shown here is derived from an EMBL/GenBank/DDBJ whole genome shotgun (WGS) entry which is preliminary data.</text>
</comment>
<dbReference type="GO" id="GO:0016491">
    <property type="term" value="F:oxidoreductase activity"/>
    <property type="evidence" value="ECO:0007669"/>
    <property type="project" value="UniProtKB-KW"/>
</dbReference>
<organism evidence="5 6">
    <name type="scientific">Desulfocucumis palustris</name>
    <dbReference type="NCBI Taxonomy" id="1898651"/>
    <lineage>
        <taxon>Bacteria</taxon>
        <taxon>Bacillati</taxon>
        <taxon>Bacillota</taxon>
        <taxon>Clostridia</taxon>
        <taxon>Eubacteriales</taxon>
        <taxon>Desulfocucumaceae</taxon>
        <taxon>Desulfocucumis</taxon>
    </lineage>
</organism>
<evidence type="ECO:0000256" key="1">
    <source>
        <dbReference type="ARBA" id="ARBA00022630"/>
    </source>
</evidence>
<gene>
    <name evidence="5" type="ORF">DCCM_0197</name>
</gene>
<dbReference type="PANTHER" id="PTHR23026:SF90">
    <property type="entry name" value="IODOTYROSINE DEIODINASE 1"/>
    <property type="match status" value="1"/>
</dbReference>
<keyword evidence="3" id="KW-0560">Oxidoreductase</keyword>
<dbReference type="SUPFAM" id="SSF55469">
    <property type="entry name" value="FMN-dependent nitroreductase-like"/>
    <property type="match status" value="1"/>
</dbReference>
<evidence type="ECO:0000259" key="4">
    <source>
        <dbReference type="Pfam" id="PF00881"/>
    </source>
</evidence>
<proteinExistence type="predicted"/>
<dbReference type="InterPro" id="IPR029479">
    <property type="entry name" value="Nitroreductase"/>
</dbReference>